<dbReference type="Gene3D" id="3.40.630.30">
    <property type="match status" value="1"/>
</dbReference>
<evidence type="ECO:0000259" key="1">
    <source>
        <dbReference type="Pfam" id="PF00583"/>
    </source>
</evidence>
<feature type="domain" description="N-acetyltransferase" evidence="1">
    <location>
        <begin position="41"/>
        <end position="189"/>
    </location>
</feature>
<dbReference type="Proteomes" id="UP000295531">
    <property type="component" value="Unassembled WGS sequence"/>
</dbReference>
<dbReference type="EMBL" id="SNXI01000019">
    <property type="protein sequence ID" value="TDP28959.1"/>
    <property type="molecule type" value="Genomic_DNA"/>
</dbReference>
<protein>
    <submittedName>
        <fullName evidence="2">Acetyltransferase (GNAT) family protein</fullName>
    </submittedName>
</protein>
<name>A0A4R6NYA6_9GAMM</name>
<proteinExistence type="predicted"/>
<accession>A0A4R6NYA6</accession>
<dbReference type="AlphaFoldDB" id="A0A4R6NYA6"/>
<evidence type="ECO:0000313" key="2">
    <source>
        <dbReference type="EMBL" id="TDP28959.1"/>
    </source>
</evidence>
<dbReference type="Pfam" id="PF00583">
    <property type="entry name" value="Acetyltransf_1"/>
    <property type="match status" value="1"/>
</dbReference>
<sequence>MTDVAEQNITGELVYLVAEDLKAAASLLYQTYHDDELFKRIFRAEKPDYDKRLRAAIREDLTSFWESGQPIVGIKDGDTLLGVACLTRPGASFGPDRFWHWRISMLMTAGFLSTRQVLEKERRIQQAMPDVPYHMLAFIAVSPQYQHHGLGQLLVKAADTLLHEDNESQGIGVYVTREDYREFFVKRGYQPLAKIEVAELPGEILFHSRD</sequence>
<keyword evidence="3" id="KW-1185">Reference proteome</keyword>
<reference evidence="2 3" key="1">
    <citation type="submission" date="2019-03" db="EMBL/GenBank/DDBJ databases">
        <title>Freshwater and sediment microbial communities from various areas in North America, analyzing microbe dynamics in response to fracking.</title>
        <authorList>
            <person name="Lamendella R."/>
        </authorList>
    </citation>
    <scope>NUCLEOTIDE SEQUENCE [LARGE SCALE GENOMIC DNA]</scope>
    <source>
        <strain evidence="2 3">18_TX</strain>
    </source>
</reference>
<dbReference type="GO" id="GO:0016747">
    <property type="term" value="F:acyltransferase activity, transferring groups other than amino-acyl groups"/>
    <property type="evidence" value="ECO:0007669"/>
    <property type="project" value="InterPro"/>
</dbReference>
<comment type="caution">
    <text evidence="2">The sequence shown here is derived from an EMBL/GenBank/DDBJ whole genome shotgun (WGS) entry which is preliminary data.</text>
</comment>
<dbReference type="OrthoDB" id="6195612at2"/>
<dbReference type="InterPro" id="IPR016181">
    <property type="entry name" value="Acyl_CoA_acyltransferase"/>
</dbReference>
<dbReference type="SUPFAM" id="SSF55729">
    <property type="entry name" value="Acyl-CoA N-acyltransferases (Nat)"/>
    <property type="match status" value="1"/>
</dbReference>
<gene>
    <name evidence="2" type="ORF">DEU29_11934</name>
</gene>
<dbReference type="RefSeq" id="WP_133540547.1">
    <property type="nucleotide sequence ID" value="NZ_SNXI01000019.1"/>
</dbReference>
<keyword evidence="2" id="KW-0808">Transferase</keyword>
<dbReference type="InterPro" id="IPR000182">
    <property type="entry name" value="GNAT_dom"/>
</dbReference>
<evidence type="ECO:0000313" key="3">
    <source>
        <dbReference type="Proteomes" id="UP000295531"/>
    </source>
</evidence>
<organism evidence="2 3">
    <name type="scientific">Idiomarina aquatica</name>
    <dbReference type="NCBI Taxonomy" id="1327752"/>
    <lineage>
        <taxon>Bacteria</taxon>
        <taxon>Pseudomonadati</taxon>
        <taxon>Pseudomonadota</taxon>
        <taxon>Gammaproteobacteria</taxon>
        <taxon>Alteromonadales</taxon>
        <taxon>Idiomarinaceae</taxon>
        <taxon>Idiomarina</taxon>
    </lineage>
</organism>